<dbReference type="InterPro" id="IPR005066">
    <property type="entry name" value="MoCF_OxRdtse_dimer"/>
</dbReference>
<feature type="domain" description="Moybdenum cofactor oxidoreductase dimerisation" evidence="13">
    <location>
        <begin position="247"/>
        <end position="342"/>
    </location>
</feature>
<dbReference type="GO" id="GO:0006357">
    <property type="term" value="P:regulation of transcription by RNA polymerase II"/>
    <property type="evidence" value="ECO:0007669"/>
    <property type="project" value="UniProtKB-ARBA"/>
</dbReference>
<dbReference type="GO" id="GO:0030151">
    <property type="term" value="F:molybdenum ion binding"/>
    <property type="evidence" value="ECO:0007669"/>
    <property type="project" value="InterPro"/>
</dbReference>
<dbReference type="SUPFAM" id="SSF56524">
    <property type="entry name" value="Oxidoreductase molybdopterin-binding domain"/>
    <property type="match status" value="1"/>
</dbReference>
<dbReference type="InterPro" id="IPR036374">
    <property type="entry name" value="OxRdtase_Mopterin-bd_sf"/>
</dbReference>
<dbReference type="SUPFAM" id="SSF81296">
    <property type="entry name" value="E set domains"/>
    <property type="match status" value="1"/>
</dbReference>
<dbReference type="Gene3D" id="1.10.20.10">
    <property type="entry name" value="Histone, subunit A"/>
    <property type="match status" value="1"/>
</dbReference>
<evidence type="ECO:0000259" key="13">
    <source>
        <dbReference type="Pfam" id="PF03404"/>
    </source>
</evidence>
<comment type="caution">
    <text evidence="14">The sequence shown here is derived from an EMBL/GenBank/DDBJ whole genome shotgun (WGS) entry which is preliminary data.</text>
</comment>
<evidence type="ECO:0000256" key="9">
    <source>
        <dbReference type="ARBA" id="ARBA00023242"/>
    </source>
</evidence>
<keyword evidence="4" id="KW-0479">Metal-binding</keyword>
<dbReference type="GO" id="GO:0008482">
    <property type="term" value="F:sulfite oxidase activity"/>
    <property type="evidence" value="ECO:0007669"/>
    <property type="project" value="TreeGrafter"/>
</dbReference>
<dbReference type="InterPro" id="IPR008335">
    <property type="entry name" value="Mopterin_OxRdtase_euk"/>
</dbReference>
<protein>
    <recommendedName>
        <fullName evidence="16">Sulfite oxidase</fullName>
    </recommendedName>
</protein>
<accession>A0A5C6SG15</accession>
<organism evidence="14 15">
    <name type="scientific">Fusarium oxysporum f. sp. cubense</name>
    <dbReference type="NCBI Taxonomy" id="61366"/>
    <lineage>
        <taxon>Eukaryota</taxon>
        <taxon>Fungi</taxon>
        <taxon>Dikarya</taxon>
        <taxon>Ascomycota</taxon>
        <taxon>Pezizomycotina</taxon>
        <taxon>Sordariomycetes</taxon>
        <taxon>Hypocreomycetidae</taxon>
        <taxon>Hypocreales</taxon>
        <taxon>Nectriaceae</taxon>
        <taxon>Fusarium</taxon>
        <taxon>Fusarium oxysporum species complex</taxon>
    </lineage>
</organism>
<name>A0A5C6SG15_FUSOC</name>
<reference evidence="14 15" key="1">
    <citation type="submission" date="2019-07" db="EMBL/GenBank/DDBJ databases">
        <title>The First High-Quality Draft Genome Sequence of the Causal Agent of the Current Panama Disease Epidemic.</title>
        <authorList>
            <person name="Warmington R.J."/>
            <person name="Kay W."/>
            <person name="Jeffries A."/>
            <person name="Bebber D."/>
            <person name="Moore K."/>
            <person name="Studholme D.J."/>
        </authorList>
    </citation>
    <scope>NUCLEOTIDE SEQUENCE [LARGE SCALE GENOMIC DNA]</scope>
    <source>
        <strain evidence="14 15">TR4</strain>
    </source>
</reference>
<feature type="region of interest" description="Disordered" evidence="11">
    <location>
        <begin position="454"/>
        <end position="486"/>
    </location>
</feature>
<keyword evidence="3" id="KW-0500">Molybdenum</keyword>
<dbReference type="Gene3D" id="2.60.40.650">
    <property type="match status" value="1"/>
</dbReference>
<dbReference type="GO" id="GO:0005739">
    <property type="term" value="C:mitochondrion"/>
    <property type="evidence" value="ECO:0007669"/>
    <property type="project" value="TreeGrafter"/>
</dbReference>
<evidence type="ECO:0000256" key="6">
    <source>
        <dbReference type="ARBA" id="ARBA00023015"/>
    </source>
</evidence>
<gene>
    <name evidence="14" type="ORF">FocTR4_00011247</name>
</gene>
<dbReference type="GO" id="GO:0006790">
    <property type="term" value="P:sulfur compound metabolic process"/>
    <property type="evidence" value="ECO:0007669"/>
    <property type="project" value="TreeGrafter"/>
</dbReference>
<keyword evidence="5" id="KW-0560">Oxidoreductase</keyword>
<keyword evidence="9" id="KW-0539">Nucleus</keyword>
<comment type="subcellular location">
    <subcellularLocation>
        <location evidence="2">Nucleus</location>
    </subcellularLocation>
</comment>
<evidence type="ECO:0000256" key="8">
    <source>
        <dbReference type="ARBA" id="ARBA00023163"/>
    </source>
</evidence>
<dbReference type="PRINTS" id="PR00407">
    <property type="entry name" value="EUMOPTERIN"/>
</dbReference>
<dbReference type="Proteomes" id="UP000321331">
    <property type="component" value="Unassembled WGS sequence"/>
</dbReference>
<dbReference type="FunFam" id="1.10.20.10:FF:000023">
    <property type="entry name" value="transcription initiation protein SPT3 homolog"/>
    <property type="match status" value="1"/>
</dbReference>
<dbReference type="CDD" id="cd22926">
    <property type="entry name" value="HFD_SPT3"/>
    <property type="match status" value="1"/>
</dbReference>
<evidence type="ECO:0000256" key="11">
    <source>
        <dbReference type="SAM" id="MobiDB-lite"/>
    </source>
</evidence>
<dbReference type="Pfam" id="PF03404">
    <property type="entry name" value="Mo-co_dimer"/>
    <property type="match status" value="1"/>
</dbReference>
<evidence type="ECO:0000313" key="15">
    <source>
        <dbReference type="Proteomes" id="UP000321331"/>
    </source>
</evidence>
<evidence type="ECO:0000259" key="12">
    <source>
        <dbReference type="Pfam" id="PF00174"/>
    </source>
</evidence>
<feature type="domain" description="Oxidoreductase molybdopterin-binding" evidence="12">
    <location>
        <begin position="62"/>
        <end position="224"/>
    </location>
</feature>
<dbReference type="GO" id="GO:0005634">
    <property type="term" value="C:nucleus"/>
    <property type="evidence" value="ECO:0007669"/>
    <property type="project" value="UniProtKB-SubCell"/>
</dbReference>
<sequence>MKSITTKSIDHLVSQVSKAGEEREACTSIDPEGFFLRPPPTPHHLSSFITPDEQLFQTIHMGAAVVDDAKWLLVVDGLVRKPFALSLAQLKALPETSVTSFHECYGSPLKPPNSNPWRIGNVVWTGVRLSTILALAEPLPGARFVWSEGLDHGKFFEYEADRYQKDLPVTKAQRPEVLLAWKINREPLSKERGGPVRLVVPGWFGTNSTKWLCRLSLQETRAPGPFASILYNEEDPTDPEGVRMRPVWEVEVNSMMTKPADSDVISAGLVAVEGWAWSHDGVALVEISKDEGQSWIRGKVDNKEDQAWQNFTAAVDLERGVGKLITRATSESGMKQPLTGRRNHVHSITHPRSTTWSALPIMAPFEPKFTNEIQQMMFVAGETQEIANETAALVEQIVRDQIIHLVTKAKELSTRRGEKFIAIKDILFQVRHDTARMTRLQNVIRWKRLRREARKTTNEKDKPENDAEDSLSDTDNAAEDAAKTTAEASAALMPWDEEFMFGIRPPGGDADTVQISEHTRERLVWADEVTSKMSGEEYIKWCSYRKASFHRAKEARFREWAGIGVVADLRKKDDAIEILGSIAVEMVKRLTDVALSIQAQEITTQGGKDNEAPAAALLARRQGLFLMSNPQRPAVDAGHIRKAFETTQMKPKRRGYQPNRVVGPKRLELI</sequence>
<comment type="similarity">
    <text evidence="10">Belongs to the SPT3 family.</text>
</comment>
<dbReference type="InterPro" id="IPR000572">
    <property type="entry name" value="OxRdtase_Mopterin-bd_dom"/>
</dbReference>
<dbReference type="GO" id="GO:0020037">
    <property type="term" value="F:heme binding"/>
    <property type="evidence" value="ECO:0007669"/>
    <property type="project" value="TreeGrafter"/>
</dbReference>
<evidence type="ECO:0000256" key="3">
    <source>
        <dbReference type="ARBA" id="ARBA00022505"/>
    </source>
</evidence>
<proteinExistence type="inferred from homology"/>
<evidence type="ECO:0000313" key="14">
    <source>
        <dbReference type="EMBL" id="TXB97581.1"/>
    </source>
</evidence>
<dbReference type="AlphaFoldDB" id="A0A5C6SG15"/>
<dbReference type="PANTHER" id="PTHR19372:SF7">
    <property type="entry name" value="SULFITE OXIDASE, MITOCHONDRIAL"/>
    <property type="match status" value="1"/>
</dbReference>
<dbReference type="GO" id="GO:0000124">
    <property type="term" value="C:SAGA complex"/>
    <property type="evidence" value="ECO:0007669"/>
    <property type="project" value="UniProtKB-ARBA"/>
</dbReference>
<feature type="compositionally biased region" description="Basic and acidic residues" evidence="11">
    <location>
        <begin position="454"/>
        <end position="465"/>
    </location>
</feature>
<keyword evidence="6" id="KW-0805">Transcription regulation</keyword>
<dbReference type="InterPro" id="IPR003195">
    <property type="entry name" value="TFIID_TAF13"/>
</dbReference>
<evidence type="ECO:0000256" key="1">
    <source>
        <dbReference type="ARBA" id="ARBA00001924"/>
    </source>
</evidence>
<feature type="compositionally biased region" description="Acidic residues" evidence="11">
    <location>
        <begin position="466"/>
        <end position="478"/>
    </location>
</feature>
<keyword evidence="8" id="KW-0804">Transcription</keyword>
<evidence type="ECO:0000256" key="5">
    <source>
        <dbReference type="ARBA" id="ARBA00023002"/>
    </source>
</evidence>
<evidence type="ECO:0000256" key="10">
    <source>
        <dbReference type="ARBA" id="ARBA00061274"/>
    </source>
</evidence>
<dbReference type="Pfam" id="PF02269">
    <property type="entry name" value="TFIID-18kDa"/>
    <property type="match status" value="1"/>
</dbReference>
<evidence type="ECO:0000256" key="4">
    <source>
        <dbReference type="ARBA" id="ARBA00022723"/>
    </source>
</evidence>
<dbReference type="PANTHER" id="PTHR19372">
    <property type="entry name" value="SULFITE REDUCTASE"/>
    <property type="match status" value="1"/>
</dbReference>
<dbReference type="InterPro" id="IPR014756">
    <property type="entry name" value="Ig_E-set"/>
</dbReference>
<keyword evidence="7" id="KW-0010">Activator</keyword>
<evidence type="ECO:0000256" key="7">
    <source>
        <dbReference type="ARBA" id="ARBA00023159"/>
    </source>
</evidence>
<dbReference type="InterPro" id="IPR009072">
    <property type="entry name" value="Histone-fold"/>
</dbReference>
<dbReference type="Gene3D" id="3.90.420.10">
    <property type="entry name" value="Oxidoreductase, molybdopterin-binding domain"/>
    <property type="match status" value="1"/>
</dbReference>
<evidence type="ECO:0000256" key="2">
    <source>
        <dbReference type="ARBA" id="ARBA00004123"/>
    </source>
</evidence>
<dbReference type="GO" id="GO:0006366">
    <property type="term" value="P:transcription by RNA polymerase II"/>
    <property type="evidence" value="ECO:0007669"/>
    <property type="project" value="InterPro"/>
</dbReference>
<evidence type="ECO:0008006" key="16">
    <source>
        <dbReference type="Google" id="ProtNLM"/>
    </source>
</evidence>
<dbReference type="SUPFAM" id="SSF47113">
    <property type="entry name" value="Histone-fold"/>
    <property type="match status" value="1"/>
</dbReference>
<dbReference type="GO" id="GO:0043546">
    <property type="term" value="F:molybdopterin cofactor binding"/>
    <property type="evidence" value="ECO:0007669"/>
    <property type="project" value="TreeGrafter"/>
</dbReference>
<dbReference type="GO" id="GO:0046982">
    <property type="term" value="F:protein heterodimerization activity"/>
    <property type="evidence" value="ECO:0007669"/>
    <property type="project" value="InterPro"/>
</dbReference>
<dbReference type="EMBL" id="VMNF01000014">
    <property type="protein sequence ID" value="TXB97581.1"/>
    <property type="molecule type" value="Genomic_DNA"/>
</dbReference>
<comment type="cofactor">
    <cofactor evidence="1">
        <name>Mo-molybdopterin</name>
        <dbReference type="ChEBI" id="CHEBI:71302"/>
    </cofactor>
</comment>
<dbReference type="Pfam" id="PF00174">
    <property type="entry name" value="Oxidored_molyb"/>
    <property type="match status" value="1"/>
</dbReference>